<reference evidence="1" key="1">
    <citation type="submission" date="2021-03" db="EMBL/GenBank/DDBJ databases">
        <authorList>
            <consortium name="DOE Joint Genome Institute"/>
            <person name="Ahrendt S."/>
            <person name="Looney B.P."/>
            <person name="Miyauchi S."/>
            <person name="Morin E."/>
            <person name="Drula E."/>
            <person name="Courty P.E."/>
            <person name="Chicoki N."/>
            <person name="Fauchery L."/>
            <person name="Kohler A."/>
            <person name="Kuo A."/>
            <person name="Labutti K."/>
            <person name="Pangilinan J."/>
            <person name="Lipzen A."/>
            <person name="Riley R."/>
            <person name="Andreopoulos W."/>
            <person name="He G."/>
            <person name="Johnson J."/>
            <person name="Barry K.W."/>
            <person name="Grigoriev I.V."/>
            <person name="Nagy L."/>
            <person name="Hibbett D."/>
            <person name="Henrissat B."/>
            <person name="Matheny P.B."/>
            <person name="Labbe J."/>
            <person name="Martin F."/>
        </authorList>
    </citation>
    <scope>NUCLEOTIDE SEQUENCE</scope>
    <source>
        <strain evidence="1">HHB10654</strain>
    </source>
</reference>
<reference evidence="1" key="2">
    <citation type="journal article" date="2022" name="New Phytol.">
        <title>Evolutionary transition to the ectomycorrhizal habit in the genomes of a hyperdiverse lineage of mushroom-forming fungi.</title>
        <authorList>
            <person name="Looney B."/>
            <person name="Miyauchi S."/>
            <person name="Morin E."/>
            <person name="Drula E."/>
            <person name="Courty P.E."/>
            <person name="Kohler A."/>
            <person name="Kuo A."/>
            <person name="LaButti K."/>
            <person name="Pangilinan J."/>
            <person name="Lipzen A."/>
            <person name="Riley R."/>
            <person name="Andreopoulos W."/>
            <person name="He G."/>
            <person name="Johnson J."/>
            <person name="Nolan M."/>
            <person name="Tritt A."/>
            <person name="Barry K.W."/>
            <person name="Grigoriev I.V."/>
            <person name="Nagy L.G."/>
            <person name="Hibbett D."/>
            <person name="Henrissat B."/>
            <person name="Matheny P.B."/>
            <person name="Labbe J."/>
            <person name="Martin F.M."/>
        </authorList>
    </citation>
    <scope>NUCLEOTIDE SEQUENCE</scope>
    <source>
        <strain evidence="1">HHB10654</strain>
    </source>
</reference>
<keyword evidence="2" id="KW-1185">Reference proteome</keyword>
<proteinExistence type="predicted"/>
<accession>A0ACB8SFU2</accession>
<dbReference type="EMBL" id="MU277375">
    <property type="protein sequence ID" value="KAI0054631.1"/>
    <property type="molecule type" value="Genomic_DNA"/>
</dbReference>
<evidence type="ECO:0000313" key="2">
    <source>
        <dbReference type="Proteomes" id="UP000814140"/>
    </source>
</evidence>
<organism evidence="1 2">
    <name type="scientific">Artomyces pyxidatus</name>
    <dbReference type="NCBI Taxonomy" id="48021"/>
    <lineage>
        <taxon>Eukaryota</taxon>
        <taxon>Fungi</taxon>
        <taxon>Dikarya</taxon>
        <taxon>Basidiomycota</taxon>
        <taxon>Agaricomycotina</taxon>
        <taxon>Agaricomycetes</taxon>
        <taxon>Russulales</taxon>
        <taxon>Auriscalpiaceae</taxon>
        <taxon>Artomyces</taxon>
    </lineage>
</organism>
<gene>
    <name evidence="1" type="ORF">BV25DRAFT_1922515</name>
</gene>
<protein>
    <submittedName>
        <fullName evidence="1">Uncharacterized protein</fullName>
    </submittedName>
</protein>
<dbReference type="Proteomes" id="UP000814140">
    <property type="component" value="Unassembled WGS sequence"/>
</dbReference>
<evidence type="ECO:0000313" key="1">
    <source>
        <dbReference type="EMBL" id="KAI0054631.1"/>
    </source>
</evidence>
<sequence length="754" mass="85206">MTSDNSPTHASDNNPAPPASQQEAQPQVETPLEATQAHNNEVPVETVTSPPTAMEVDPPAAPYWLFDPDSRVIRHINCNCDREHEEHANAAAEGRDASWRLAVTARNEHRAQLMQRGAQQERAAVANTIEELEKRRDRYKRERDAEHKALKEVSARIIQLEAEVKKARKEADEARMDAARARSLERWENATDDPDSEEEQRKRRRVTQRAAMRGQRVPPAAPPAPPTRRRLDTEEEDRARMYADYYPTARPQQRAEPGVSSRTRQRDPPSRDRRDSSLRATSREYPDPARGARAAESTERVLDTFCNTRSAAPPARVDDTFRWSDEPAPGLESSQWATTVRNWAITPLGTREQIDNLIAHVFTDPTAVERAKSEISTIQLIPQGRRTEMEQYLLQRWTGIKKEDRATHRSATARNIARFSQDEWDPPSHAGSTRTARHEDDRVIERITESSRGRSAGTMTRSTRNQPTSQNHGPPPQSDSPLEEWRDFFITHPDQMPTGIEMDEHHRPTIPSIETYLYLRNNGPDGSSTEAKKSRYRWMSVATGLFSIPNLYYRILEYRGIRGVIRASGLPQHYGGGTHNLTIESVAMHYANRGYNPAQIIALENYARARRNAQRDCPPNDETDWESYPTRREVEEQYGELSINFIEAMAAVSPRVDTHRPLTPLALRTADVSPTRSRRDRLAIAGPSTRPAIASTPVSSQRTPSSQGHVDDRRAQVGTGDDRHVEHMSSSRSSPSPSVEHGDEDEDMSPVGTP</sequence>
<name>A0ACB8SFU2_9AGAM</name>
<comment type="caution">
    <text evidence="1">The sequence shown here is derived from an EMBL/GenBank/DDBJ whole genome shotgun (WGS) entry which is preliminary data.</text>
</comment>